<dbReference type="GO" id="GO:0044780">
    <property type="term" value="P:bacterial-type flagellum assembly"/>
    <property type="evidence" value="ECO:0007669"/>
    <property type="project" value="InterPro"/>
</dbReference>
<sequence length="261" mass="28297">MRNGFMTIQSRRRKTIFRLMTETLLALMLVSPLHAAIRPVQHSAREQINALVLSASGQEIDALARRQQWHDYRYTFNVFIPSAIATAALCPGTPHVTPTSAAEMALSRMNFTVSCPGKGGWKVNVAVRPDVYVPVVMPKSLIARDTVITADDVLLKRYNVSGQRSGLLMDLNEAIGMTSKRPLQPGKPLNRAQLVAPVLVKRDQPVMIVSRLGGITAAMPGVALKNGRKGEVIKIRNAASQRIISGVVDDAGVVSPLNTSG</sequence>
<name>A0A482PU21_CITRO</name>
<keyword evidence="4" id="KW-0732">Signal</keyword>
<evidence type="ECO:0000256" key="5">
    <source>
        <dbReference type="ARBA" id="ARBA00022764"/>
    </source>
</evidence>
<keyword evidence="8" id="KW-0282">Flagellum</keyword>
<evidence type="ECO:0000313" key="8">
    <source>
        <dbReference type="EMBL" id="QBY31542.1"/>
    </source>
</evidence>
<organism evidence="8">
    <name type="scientific">Citrobacter rodentium</name>
    <dbReference type="NCBI Taxonomy" id="67825"/>
    <lineage>
        <taxon>Bacteria</taxon>
        <taxon>Pseudomonadati</taxon>
        <taxon>Pseudomonadota</taxon>
        <taxon>Gammaproteobacteria</taxon>
        <taxon>Enterobacterales</taxon>
        <taxon>Enterobacteriaceae</taxon>
        <taxon>Citrobacter</taxon>
    </lineage>
</organism>
<dbReference type="SMART" id="SM00858">
    <property type="entry name" value="SAF"/>
    <property type="match status" value="1"/>
</dbReference>
<evidence type="ECO:0000256" key="1">
    <source>
        <dbReference type="ARBA" id="ARBA00004418"/>
    </source>
</evidence>
<keyword evidence="8" id="KW-0969">Cilium</keyword>
<dbReference type="Gene3D" id="2.30.30.760">
    <property type="match status" value="1"/>
</dbReference>
<dbReference type="EMBL" id="CP038008">
    <property type="protein sequence ID" value="QBY31542.1"/>
    <property type="molecule type" value="Genomic_DNA"/>
</dbReference>
<evidence type="ECO:0000256" key="3">
    <source>
        <dbReference type="ARBA" id="ARBA00014754"/>
    </source>
</evidence>
<dbReference type="AlphaFoldDB" id="A0A482PU21"/>
<dbReference type="Gene3D" id="3.90.1210.10">
    <property type="entry name" value="Antifreeze-like/N-acetylneuraminic acid synthase C-terminal domain"/>
    <property type="match status" value="1"/>
</dbReference>
<dbReference type="InterPro" id="IPR017585">
    <property type="entry name" value="SAF_FlgA"/>
</dbReference>
<comment type="subcellular location">
    <subcellularLocation>
        <location evidence="1">Periplasm</location>
    </subcellularLocation>
</comment>
<comment type="similarity">
    <text evidence="2">Belongs to the FlgA family.</text>
</comment>
<dbReference type="PANTHER" id="PTHR36307">
    <property type="entry name" value="FLAGELLA BASAL BODY P-RING FORMATION PROTEIN FLGA"/>
    <property type="match status" value="1"/>
</dbReference>
<keyword evidence="8" id="KW-0966">Cell projection</keyword>
<comment type="function">
    <text evidence="6">Involved in the assembly process of the P-ring formation. It may associate with FlgF on the rod constituting a structure essential for the P-ring assembly or may act as a modulator protein for the P-ring assembly.</text>
</comment>
<protein>
    <recommendedName>
        <fullName evidence="3">Flagella basal body P-ring formation protein FlgA</fullName>
    </recommendedName>
</protein>
<dbReference type="InterPro" id="IPR013974">
    <property type="entry name" value="SAF"/>
</dbReference>
<dbReference type="NCBIfam" id="TIGR03170">
    <property type="entry name" value="flgA_cterm"/>
    <property type="match status" value="1"/>
</dbReference>
<dbReference type="CDD" id="cd11614">
    <property type="entry name" value="SAF_CpaB_FlgA_like"/>
    <property type="match status" value="1"/>
</dbReference>
<evidence type="ECO:0000256" key="6">
    <source>
        <dbReference type="ARBA" id="ARBA00025643"/>
    </source>
</evidence>
<dbReference type="PANTHER" id="PTHR36307:SF1">
    <property type="entry name" value="FLAGELLA BASAL BODY P-RING FORMATION PROTEIN FLGA"/>
    <property type="match status" value="1"/>
</dbReference>
<dbReference type="Pfam" id="PF13144">
    <property type="entry name" value="ChapFlgA"/>
    <property type="match status" value="1"/>
</dbReference>
<accession>A0A482PU21</accession>
<evidence type="ECO:0000256" key="2">
    <source>
        <dbReference type="ARBA" id="ARBA00010474"/>
    </source>
</evidence>
<proteinExistence type="inferred from homology"/>
<dbReference type="GO" id="GO:0042597">
    <property type="term" value="C:periplasmic space"/>
    <property type="evidence" value="ECO:0007669"/>
    <property type="project" value="UniProtKB-SubCell"/>
</dbReference>
<evidence type="ECO:0000259" key="7">
    <source>
        <dbReference type="SMART" id="SM00858"/>
    </source>
</evidence>
<gene>
    <name evidence="8" type="primary">flgA</name>
    <name evidence="8" type="ORF">E2R62_23800</name>
</gene>
<feature type="domain" description="SAF" evidence="7">
    <location>
        <begin position="133"/>
        <end position="195"/>
    </location>
</feature>
<dbReference type="InterPro" id="IPR039246">
    <property type="entry name" value="Flagellar_FlgA"/>
</dbReference>
<reference evidence="8" key="1">
    <citation type="submission" date="2019-03" db="EMBL/GenBank/DDBJ databases">
        <title>Complete genome sequence of enteropathogenic Citrobacter rodentium strain DBS100.</title>
        <authorList>
            <person name="Popov G."/>
            <person name="Fiebig A."/>
            <person name="Shideler S."/>
            <person name="Coombes B."/>
            <person name="Savchenko A."/>
        </authorList>
    </citation>
    <scope>NUCLEOTIDE SEQUENCE</scope>
    <source>
        <strain evidence="8">DBS100</strain>
    </source>
</reference>
<keyword evidence="5" id="KW-0574">Periplasm</keyword>
<evidence type="ECO:0000256" key="4">
    <source>
        <dbReference type="ARBA" id="ARBA00022729"/>
    </source>
</evidence>